<dbReference type="PROSITE" id="PS50405">
    <property type="entry name" value="GST_CTER"/>
    <property type="match status" value="1"/>
</dbReference>
<evidence type="ECO:0000313" key="3">
    <source>
        <dbReference type="Proteomes" id="UP000194236"/>
    </source>
</evidence>
<proteinExistence type="predicted"/>
<feature type="domain" description="GST C-terminal" evidence="1">
    <location>
        <begin position="1"/>
        <end position="125"/>
    </location>
</feature>
<dbReference type="Proteomes" id="UP000194236">
    <property type="component" value="Unassembled WGS sequence"/>
</dbReference>
<dbReference type="InterPro" id="IPR010987">
    <property type="entry name" value="Glutathione-S-Trfase_C-like"/>
</dbReference>
<dbReference type="EMBL" id="MUJZ01040814">
    <property type="protein sequence ID" value="OTF75680.1"/>
    <property type="molecule type" value="Genomic_DNA"/>
</dbReference>
<organism evidence="2 3">
    <name type="scientific">Euroglyphus maynei</name>
    <name type="common">Mayne's house dust mite</name>
    <dbReference type="NCBI Taxonomy" id="6958"/>
    <lineage>
        <taxon>Eukaryota</taxon>
        <taxon>Metazoa</taxon>
        <taxon>Ecdysozoa</taxon>
        <taxon>Arthropoda</taxon>
        <taxon>Chelicerata</taxon>
        <taxon>Arachnida</taxon>
        <taxon>Acari</taxon>
        <taxon>Acariformes</taxon>
        <taxon>Sarcoptiformes</taxon>
        <taxon>Astigmata</taxon>
        <taxon>Psoroptidia</taxon>
        <taxon>Analgoidea</taxon>
        <taxon>Pyroglyphidae</taxon>
        <taxon>Pyroglyphinae</taxon>
        <taxon>Euroglyphus</taxon>
    </lineage>
</organism>
<comment type="caution">
    <text evidence="2">The sequence shown here is derived from an EMBL/GenBank/DDBJ whole genome shotgun (WGS) entry which is preliminary data.</text>
</comment>
<dbReference type="AlphaFoldDB" id="A0A1Y3B4D3"/>
<accession>A0A1Y3B4D3</accession>
<dbReference type="Gene3D" id="1.20.1050.10">
    <property type="match status" value="1"/>
</dbReference>
<evidence type="ECO:0000313" key="2">
    <source>
        <dbReference type="EMBL" id="OTF75680.1"/>
    </source>
</evidence>
<dbReference type="InterPro" id="IPR004046">
    <property type="entry name" value="GST_C"/>
</dbReference>
<reference evidence="2 3" key="1">
    <citation type="submission" date="2017-03" db="EMBL/GenBank/DDBJ databases">
        <title>Genome Survey of Euroglyphus maynei.</title>
        <authorList>
            <person name="Arlian L.G."/>
            <person name="Morgan M.S."/>
            <person name="Rider S.D."/>
        </authorList>
    </citation>
    <scope>NUCLEOTIDE SEQUENCE [LARGE SCALE GENOMIC DNA]</scope>
    <source>
        <strain evidence="2">Arlian Lab</strain>
        <tissue evidence="2">Whole body</tissue>
    </source>
</reference>
<evidence type="ECO:0000259" key="1">
    <source>
        <dbReference type="PROSITE" id="PS50405"/>
    </source>
</evidence>
<dbReference type="Pfam" id="PF00043">
    <property type="entry name" value="GST_C"/>
    <property type="match status" value="1"/>
</dbReference>
<name>A0A1Y3B4D3_EURMA</name>
<sequence>LLSNHFGSNGKRIFLFNNDRIIEYNAIHRGHAVQDHQVELGKETLKTLDGVMAGFSGKFLTGSDQFTLADLALYFSCNSLETFNKYFKFEDYPHLKSWYQRVAEALKQYDPEGKIAAELQMIKEFVQKRMAETGKQ</sequence>
<dbReference type="SUPFAM" id="SSF47616">
    <property type="entry name" value="GST C-terminal domain-like"/>
    <property type="match status" value="1"/>
</dbReference>
<protein>
    <recommendedName>
        <fullName evidence="1">GST C-terminal domain-containing protein</fullName>
    </recommendedName>
</protein>
<gene>
    <name evidence="2" type="ORF">BLA29_005867</name>
</gene>
<feature type="non-terminal residue" evidence="2">
    <location>
        <position position="1"/>
    </location>
</feature>
<keyword evidence="3" id="KW-1185">Reference proteome</keyword>
<dbReference type="InterPro" id="IPR036282">
    <property type="entry name" value="Glutathione-S-Trfase_C_sf"/>
</dbReference>
<dbReference type="OrthoDB" id="37920at2759"/>